<evidence type="ECO:0000259" key="3">
    <source>
        <dbReference type="SMART" id="SM01266"/>
    </source>
</evidence>
<organism evidence="4 5">
    <name type="scientific">Diutina rugosa</name>
    <name type="common">Yeast</name>
    <name type="synonym">Candida rugosa</name>
    <dbReference type="NCBI Taxonomy" id="5481"/>
    <lineage>
        <taxon>Eukaryota</taxon>
        <taxon>Fungi</taxon>
        <taxon>Dikarya</taxon>
        <taxon>Ascomycota</taxon>
        <taxon>Saccharomycotina</taxon>
        <taxon>Pichiomycetes</taxon>
        <taxon>Debaryomycetaceae</taxon>
        <taxon>Diutina</taxon>
    </lineage>
</organism>
<dbReference type="PANTHER" id="PTHR23416:SF54">
    <property type="entry name" value="ACETYLTRANSFERASE, CYSE_LACA_LPXA_NODL FAMILY (AFU_ORTHOLOGUE AFUA_2G08430)-RELATED"/>
    <property type="match status" value="1"/>
</dbReference>
<dbReference type="EMBL" id="SWFT01000090">
    <property type="protein sequence ID" value="KAA8902353.1"/>
    <property type="molecule type" value="Genomic_DNA"/>
</dbReference>
<dbReference type="SUPFAM" id="SSF51161">
    <property type="entry name" value="Trimeric LpxA-like enzymes"/>
    <property type="match status" value="1"/>
</dbReference>
<comment type="similarity">
    <text evidence="1">Belongs to the transferase hexapeptide repeat family.</text>
</comment>
<dbReference type="Pfam" id="PF12464">
    <property type="entry name" value="Mac"/>
    <property type="match status" value="1"/>
</dbReference>
<dbReference type="CDD" id="cd03357">
    <property type="entry name" value="LbH_MAT_GAT"/>
    <property type="match status" value="1"/>
</dbReference>
<dbReference type="PANTHER" id="PTHR23416">
    <property type="entry name" value="SIALIC ACID SYNTHASE-RELATED"/>
    <property type="match status" value="1"/>
</dbReference>
<protein>
    <recommendedName>
        <fullName evidence="3">Maltose/galactoside acetyltransferase domain-containing protein</fullName>
    </recommendedName>
</protein>
<gene>
    <name evidence="4" type="ORF">DIURU_002807</name>
</gene>
<sequence length="253" mass="28145">MAIDYDKLTKAEFSQLAGVPEEMDHVLVKWVHDNLKIPFKPDENYDRMICGLPYNAYQPELEHQRMIVRDKLRDYGDFRCRNYANHQEYIKAKATWLKEELLGKVGDNVFIEYPIYFDYGFNTSVGDNFYANYGLTILDVGLVKIGDNVMCGTNVSILTATHPLDPTLRASLMESGNPIIIGNNVWLGANSTVLPGVTIGDGCVIGAGAVVTKNVPENSVVVGVPGRVVKTLDPTDKSVDVQALLKKHGFDYQ</sequence>
<evidence type="ECO:0000256" key="2">
    <source>
        <dbReference type="ARBA" id="ARBA00022679"/>
    </source>
</evidence>
<dbReference type="GeneID" id="54781458"/>
<comment type="caution">
    <text evidence="4">The sequence shown here is derived from an EMBL/GenBank/DDBJ whole genome shotgun (WGS) entry which is preliminary data.</text>
</comment>
<dbReference type="InterPro" id="IPR051159">
    <property type="entry name" value="Hexapeptide_acetyltransf"/>
</dbReference>
<keyword evidence="5" id="KW-1185">Reference proteome</keyword>
<dbReference type="RefSeq" id="XP_034012338.1">
    <property type="nucleotide sequence ID" value="XM_034155499.1"/>
</dbReference>
<dbReference type="AlphaFoldDB" id="A0A642UNI9"/>
<dbReference type="OMA" id="CVILDCN"/>
<reference evidence="4 5" key="1">
    <citation type="submission" date="2019-07" db="EMBL/GenBank/DDBJ databases">
        <title>Genome assembly of two rare yeast pathogens: Diutina rugosa and Trichomonascus ciferrii.</title>
        <authorList>
            <person name="Mixao V."/>
            <person name="Saus E."/>
            <person name="Hansen A."/>
            <person name="Lass-Flor C."/>
            <person name="Gabaldon T."/>
        </authorList>
    </citation>
    <scope>NUCLEOTIDE SEQUENCE [LARGE SCALE GENOMIC DNA]</scope>
    <source>
        <strain evidence="4 5">CBS 613</strain>
    </source>
</reference>
<dbReference type="InterPro" id="IPR001451">
    <property type="entry name" value="Hexapep"/>
</dbReference>
<accession>A0A642UNI9</accession>
<dbReference type="Gene3D" id="2.160.10.10">
    <property type="entry name" value="Hexapeptide repeat proteins"/>
    <property type="match status" value="1"/>
</dbReference>
<feature type="domain" description="Maltose/galactoside acetyltransferase" evidence="3">
    <location>
        <begin position="45"/>
        <end position="107"/>
    </location>
</feature>
<dbReference type="SMART" id="SM01266">
    <property type="entry name" value="Mac"/>
    <property type="match status" value="1"/>
</dbReference>
<evidence type="ECO:0000313" key="5">
    <source>
        <dbReference type="Proteomes" id="UP000449547"/>
    </source>
</evidence>
<evidence type="ECO:0000313" key="4">
    <source>
        <dbReference type="EMBL" id="KAA8902353.1"/>
    </source>
</evidence>
<dbReference type="VEuPathDB" id="FungiDB:DIURU_002807"/>
<proteinExistence type="inferred from homology"/>
<dbReference type="OrthoDB" id="25818at2759"/>
<name>A0A642UNI9_DIURU</name>
<dbReference type="Proteomes" id="UP000449547">
    <property type="component" value="Unassembled WGS sequence"/>
</dbReference>
<dbReference type="Pfam" id="PF14602">
    <property type="entry name" value="Hexapep_2"/>
    <property type="match status" value="1"/>
</dbReference>
<dbReference type="InterPro" id="IPR024688">
    <property type="entry name" value="Mac_dom"/>
</dbReference>
<dbReference type="InterPro" id="IPR011004">
    <property type="entry name" value="Trimer_LpxA-like_sf"/>
</dbReference>
<evidence type="ECO:0000256" key="1">
    <source>
        <dbReference type="ARBA" id="ARBA00007274"/>
    </source>
</evidence>
<dbReference type="GO" id="GO:0008374">
    <property type="term" value="F:O-acyltransferase activity"/>
    <property type="evidence" value="ECO:0007669"/>
    <property type="project" value="TreeGrafter"/>
</dbReference>
<dbReference type="GO" id="GO:0016407">
    <property type="term" value="F:acetyltransferase activity"/>
    <property type="evidence" value="ECO:0007669"/>
    <property type="project" value="InterPro"/>
</dbReference>
<keyword evidence="2" id="KW-0808">Transferase</keyword>